<name>A0A0R2QGB2_9ACTN</name>
<proteinExistence type="inferred from homology"/>
<feature type="region of interest" description="Disordered" evidence="2">
    <location>
        <begin position="322"/>
        <end position="345"/>
    </location>
</feature>
<evidence type="ECO:0000256" key="2">
    <source>
        <dbReference type="SAM" id="MobiDB-lite"/>
    </source>
</evidence>
<evidence type="ECO:0000259" key="4">
    <source>
        <dbReference type="Pfam" id="PF25087"/>
    </source>
</evidence>
<sequence length="345" mass="36202">MHAVVLVGGFGTRLRPLTYSIPKPLLPVAHTSMLERLMNSLALGGVTHAVLALGFKPEPFMAAFPNDMCGSVQLSYAVEDTPLDTAGAIGFAARTAGISETFVVANGDVLTDLDIASLISFHRQHGAEGTISLTPVSDPSQYGIVEIDASGRVERFVEKPQPGATTSNFASAGTYVLEPSALARMPGDQKLSIERVVFPQMVADESLFAMSTDDYWIDAGRPDTFISANVHVAKRAAKVTDASIHPTATVAATAVILDSVIGENATVLDGARIQHSVLLPGAFVGQGAVVIDSLVMGKLDTNSQVTNSIIGSTGVVGQNEMCSNASVPAHDPAQKPENFPEKFSE</sequence>
<dbReference type="Proteomes" id="UP000051017">
    <property type="component" value="Unassembled WGS sequence"/>
</dbReference>
<evidence type="ECO:0000259" key="3">
    <source>
        <dbReference type="Pfam" id="PF00483"/>
    </source>
</evidence>
<gene>
    <name evidence="5" type="ORF">ABR75_06290</name>
</gene>
<evidence type="ECO:0000313" key="5">
    <source>
        <dbReference type="EMBL" id="KRO49352.1"/>
    </source>
</evidence>
<reference evidence="5 6" key="1">
    <citation type="submission" date="2015-10" db="EMBL/GenBank/DDBJ databases">
        <title>Metagenome-Assembled Genomes uncover a global brackish microbiome.</title>
        <authorList>
            <person name="Hugerth L.W."/>
            <person name="Larsson J."/>
            <person name="Alneberg J."/>
            <person name="Lindh M.V."/>
            <person name="Legrand C."/>
            <person name="Pinhassi J."/>
            <person name="Andersson A.F."/>
        </authorList>
    </citation>
    <scope>NUCLEOTIDE SEQUENCE [LARGE SCALE GENOMIC DNA]</scope>
    <source>
        <strain evidence="5">BACL6 MAG-120924-bin43</strain>
    </source>
</reference>
<dbReference type="InterPro" id="IPR056729">
    <property type="entry name" value="GMPPB_C"/>
</dbReference>
<dbReference type="Gene3D" id="3.90.550.10">
    <property type="entry name" value="Spore Coat Polysaccharide Biosynthesis Protein SpsA, Chain A"/>
    <property type="match status" value="1"/>
</dbReference>
<feature type="domain" description="Nucleotidyl transferase" evidence="3">
    <location>
        <begin position="3"/>
        <end position="234"/>
    </location>
</feature>
<accession>A0A0R2QGB2</accession>
<dbReference type="InterPro" id="IPR050486">
    <property type="entry name" value="Mannose-1P_guanyltransferase"/>
</dbReference>
<evidence type="ECO:0000313" key="6">
    <source>
        <dbReference type="Proteomes" id="UP000051017"/>
    </source>
</evidence>
<dbReference type="Pfam" id="PF00483">
    <property type="entry name" value="NTP_transferase"/>
    <property type="match status" value="1"/>
</dbReference>
<comment type="caution">
    <text evidence="5">The sequence shown here is derived from an EMBL/GenBank/DDBJ whole genome shotgun (WGS) entry which is preliminary data.</text>
</comment>
<feature type="domain" description="Mannose-1-phosphate guanyltransferase C-terminal" evidence="4">
    <location>
        <begin position="241"/>
        <end position="295"/>
    </location>
</feature>
<organism evidence="5 6">
    <name type="scientific">Acidimicrobiia bacterium BACL6 MAG-120924-bin43</name>
    <dbReference type="NCBI Taxonomy" id="1655583"/>
    <lineage>
        <taxon>Bacteria</taxon>
        <taxon>Bacillati</taxon>
        <taxon>Actinomycetota</taxon>
        <taxon>Acidimicrobiia</taxon>
        <taxon>acIV cluster</taxon>
    </lineage>
</organism>
<dbReference type="CDD" id="cd04181">
    <property type="entry name" value="NTP_transferase"/>
    <property type="match status" value="1"/>
</dbReference>
<comment type="similarity">
    <text evidence="1">Belongs to the transferase hexapeptide repeat family.</text>
</comment>
<feature type="compositionally biased region" description="Basic and acidic residues" evidence="2">
    <location>
        <begin position="332"/>
        <end position="345"/>
    </location>
</feature>
<dbReference type="Pfam" id="PF25087">
    <property type="entry name" value="GMPPB_C"/>
    <property type="match status" value="1"/>
</dbReference>
<dbReference type="AlphaFoldDB" id="A0A0R2QGB2"/>
<dbReference type="InterPro" id="IPR005835">
    <property type="entry name" value="NTP_transferase_dom"/>
</dbReference>
<dbReference type="PANTHER" id="PTHR22572">
    <property type="entry name" value="SUGAR-1-PHOSPHATE GUANYL TRANSFERASE"/>
    <property type="match status" value="1"/>
</dbReference>
<evidence type="ECO:0000256" key="1">
    <source>
        <dbReference type="ARBA" id="ARBA00007274"/>
    </source>
</evidence>
<dbReference type="Gene3D" id="2.160.10.10">
    <property type="entry name" value="Hexapeptide repeat proteins"/>
    <property type="match status" value="1"/>
</dbReference>
<dbReference type="EMBL" id="LIBJ01000017">
    <property type="protein sequence ID" value="KRO49352.1"/>
    <property type="molecule type" value="Genomic_DNA"/>
</dbReference>
<protein>
    <submittedName>
        <fullName evidence="5">Uncharacterized protein</fullName>
    </submittedName>
</protein>
<dbReference type="SUPFAM" id="SSF53448">
    <property type="entry name" value="Nucleotide-diphospho-sugar transferases"/>
    <property type="match status" value="1"/>
</dbReference>
<dbReference type="InterPro" id="IPR029044">
    <property type="entry name" value="Nucleotide-diphossugar_trans"/>
</dbReference>